<sequence>MPGMPWIALWKTDMTEKKRPLDGITVVSLEHAVAAPFCTRQLADLGARVIKVERPGNGDFARGYDQRVNGQSSHFTWINRSKQSLALDLKRPDALEALMQLLEGADVLVQNLAPGAAARMGLSWEVLKARNPRLIVCDISGYGADGPYRDKKAYDLLIQSEAGFLSVTGTQQAPSKAGISVADIAAGMYAYTNILSALLLRGRTGEGSHIDVSMLEALGEWMGYPMYYAWEGAPPPPRTGASHASIYPYGPFEAGDGGTVMLGLQNEREWKAFCEQVLLQPALAGDARFDSNARRNAHREELRALILGVFAVLDAAQVVQRLDAAGIANARVNDMAGLWAHPQLAARQRWRSVDSPAGPVQALLPPGVNSAFDYRMEAVPSVGEHSAAILAGLGWPAERISALYADEPAL</sequence>
<accession>A0A096FEG7</accession>
<keyword evidence="1 2" id="KW-0808">Transferase</keyword>
<proteinExistence type="predicted"/>
<dbReference type="PANTHER" id="PTHR48207:SF3">
    <property type="entry name" value="SUCCINATE--HYDROXYMETHYLGLUTARATE COA-TRANSFERASE"/>
    <property type="match status" value="1"/>
</dbReference>
<evidence type="ECO:0000313" key="3">
    <source>
        <dbReference type="Proteomes" id="UP000029553"/>
    </source>
</evidence>
<dbReference type="EMBL" id="AWOR01000050">
    <property type="protein sequence ID" value="KGH28364.1"/>
    <property type="molecule type" value="Genomic_DNA"/>
</dbReference>
<dbReference type="Gene3D" id="3.40.50.10540">
    <property type="entry name" value="Crotonobetainyl-coa:carnitine coa-transferase, domain 1"/>
    <property type="match status" value="1"/>
</dbReference>
<reference evidence="2 3" key="1">
    <citation type="submission" date="2013-09" db="EMBL/GenBank/DDBJ databases">
        <title>High correlation between genotypes and phenotypes of environmental bacteria Comamonas testosteroni strains.</title>
        <authorList>
            <person name="Liu L."/>
            <person name="Zhu W."/>
            <person name="Xia X."/>
            <person name="Xu B."/>
            <person name="Luo M."/>
            <person name="Wang G."/>
        </authorList>
    </citation>
    <scope>NUCLEOTIDE SEQUENCE [LARGE SCALE GENOMIC DNA]</scope>
    <source>
        <strain evidence="2 3">JL40</strain>
    </source>
</reference>
<dbReference type="InterPro" id="IPR003673">
    <property type="entry name" value="CoA-Trfase_fam_III"/>
</dbReference>
<dbReference type="GO" id="GO:0008410">
    <property type="term" value="F:CoA-transferase activity"/>
    <property type="evidence" value="ECO:0007669"/>
    <property type="project" value="TreeGrafter"/>
</dbReference>
<evidence type="ECO:0000313" key="2">
    <source>
        <dbReference type="EMBL" id="KGH28364.1"/>
    </source>
</evidence>
<dbReference type="Proteomes" id="UP000029553">
    <property type="component" value="Unassembled WGS sequence"/>
</dbReference>
<dbReference type="AlphaFoldDB" id="A0A096FEG7"/>
<protein>
    <submittedName>
        <fullName evidence="2">CoA transferase</fullName>
    </submittedName>
</protein>
<dbReference type="InterPro" id="IPR023606">
    <property type="entry name" value="CoA-Trfase_III_dom_1_sf"/>
</dbReference>
<organism evidence="2 3">
    <name type="scientific">Comamonas testosteroni</name>
    <name type="common">Pseudomonas testosteroni</name>
    <dbReference type="NCBI Taxonomy" id="285"/>
    <lineage>
        <taxon>Bacteria</taxon>
        <taxon>Pseudomonadati</taxon>
        <taxon>Pseudomonadota</taxon>
        <taxon>Betaproteobacteria</taxon>
        <taxon>Burkholderiales</taxon>
        <taxon>Comamonadaceae</taxon>
        <taxon>Comamonas</taxon>
    </lineage>
</organism>
<name>A0A096FEG7_COMTE</name>
<dbReference type="SUPFAM" id="SSF89796">
    <property type="entry name" value="CoA-transferase family III (CaiB/BaiF)"/>
    <property type="match status" value="1"/>
</dbReference>
<comment type="caution">
    <text evidence="2">The sequence shown here is derived from an EMBL/GenBank/DDBJ whole genome shotgun (WGS) entry which is preliminary data.</text>
</comment>
<dbReference type="Pfam" id="PF02515">
    <property type="entry name" value="CoA_transf_3"/>
    <property type="match status" value="1"/>
</dbReference>
<gene>
    <name evidence="2" type="ORF">P353_15725</name>
</gene>
<dbReference type="Gene3D" id="3.30.1540.10">
    <property type="entry name" value="formyl-coa transferase, domain 3"/>
    <property type="match status" value="1"/>
</dbReference>
<dbReference type="InterPro" id="IPR050483">
    <property type="entry name" value="CoA-transferase_III_domain"/>
</dbReference>
<dbReference type="PANTHER" id="PTHR48207">
    <property type="entry name" value="SUCCINATE--HYDROXYMETHYLGLUTARATE COA-TRANSFERASE"/>
    <property type="match status" value="1"/>
</dbReference>
<evidence type="ECO:0000256" key="1">
    <source>
        <dbReference type="ARBA" id="ARBA00022679"/>
    </source>
</evidence>
<dbReference type="InterPro" id="IPR044855">
    <property type="entry name" value="CoA-Trfase_III_dom3_sf"/>
</dbReference>